<evidence type="ECO:0000313" key="9">
    <source>
        <dbReference type="EMBL" id="GIX90246.1"/>
    </source>
</evidence>
<evidence type="ECO:0000256" key="5">
    <source>
        <dbReference type="ARBA" id="ARBA00022989"/>
    </source>
</evidence>
<evidence type="ECO:0000259" key="8">
    <source>
        <dbReference type="PROSITE" id="PS50268"/>
    </source>
</evidence>
<dbReference type="InterPro" id="IPR002126">
    <property type="entry name" value="Cadherin-like_dom"/>
</dbReference>
<evidence type="ECO:0000256" key="1">
    <source>
        <dbReference type="ARBA" id="ARBA00004370"/>
    </source>
</evidence>
<dbReference type="PROSITE" id="PS00232">
    <property type="entry name" value="CADHERIN_1"/>
    <property type="match status" value="3"/>
</dbReference>
<evidence type="ECO:0000256" key="3">
    <source>
        <dbReference type="ARBA" id="ARBA00022737"/>
    </source>
</evidence>
<dbReference type="Gene3D" id="2.60.40.60">
    <property type="entry name" value="Cadherins"/>
    <property type="match status" value="7"/>
</dbReference>
<feature type="domain" description="Cadherin" evidence="8">
    <location>
        <begin position="24"/>
        <end position="73"/>
    </location>
</feature>
<dbReference type="GO" id="GO:0007156">
    <property type="term" value="P:homophilic cell adhesion via plasma membrane adhesion molecules"/>
    <property type="evidence" value="ECO:0007669"/>
    <property type="project" value="InterPro"/>
</dbReference>
<keyword evidence="4 7" id="KW-0106">Calcium</keyword>
<evidence type="ECO:0000256" key="6">
    <source>
        <dbReference type="ARBA" id="ARBA00023136"/>
    </source>
</evidence>
<protein>
    <submittedName>
        <fullName evidence="9">Fat-like cadherin-related tumor suppressor homolog</fullName>
    </submittedName>
</protein>
<dbReference type="GO" id="GO:0005886">
    <property type="term" value="C:plasma membrane"/>
    <property type="evidence" value="ECO:0007669"/>
    <property type="project" value="UniProtKB-SubCell"/>
</dbReference>
<dbReference type="SMART" id="SM00112">
    <property type="entry name" value="CA"/>
    <property type="match status" value="5"/>
</dbReference>
<keyword evidence="2" id="KW-0812">Transmembrane</keyword>
<dbReference type="CDD" id="cd11304">
    <property type="entry name" value="Cadherin_repeat"/>
    <property type="match status" value="5"/>
</dbReference>
<feature type="domain" description="Cadherin" evidence="8">
    <location>
        <begin position="121"/>
        <end position="179"/>
    </location>
</feature>
<accession>A0AAV4P219</accession>
<keyword evidence="3" id="KW-0677">Repeat</keyword>
<name>A0AAV4P219_CAEEX</name>
<dbReference type="FunFam" id="2.60.40.60:FF:000100">
    <property type="entry name" value="protocadherin Fat 2"/>
    <property type="match status" value="1"/>
</dbReference>
<evidence type="ECO:0000256" key="2">
    <source>
        <dbReference type="ARBA" id="ARBA00022692"/>
    </source>
</evidence>
<comment type="caution">
    <text evidence="9">The sequence shown here is derived from an EMBL/GenBank/DDBJ whole genome shotgun (WGS) entry which is preliminary data.</text>
</comment>
<comment type="subcellular location">
    <subcellularLocation>
        <location evidence="1">Membrane</location>
    </subcellularLocation>
</comment>
<dbReference type="EMBL" id="BPLR01003923">
    <property type="protein sequence ID" value="GIX90246.1"/>
    <property type="molecule type" value="Genomic_DNA"/>
</dbReference>
<dbReference type="PANTHER" id="PTHR24026:SF125">
    <property type="entry name" value="FAT-LIKE CADHERIN-RELATED TUMOR SUPPRESSOR HOMOLOG"/>
    <property type="match status" value="1"/>
</dbReference>
<keyword evidence="10" id="KW-1185">Reference proteome</keyword>
<dbReference type="FunFam" id="2.60.40.60:FF:000051">
    <property type="entry name" value="FAT atypical cadherin 1"/>
    <property type="match status" value="1"/>
</dbReference>
<dbReference type="SUPFAM" id="SSF49313">
    <property type="entry name" value="Cadherin-like"/>
    <property type="match status" value="7"/>
</dbReference>
<keyword evidence="5" id="KW-1133">Transmembrane helix</keyword>
<feature type="domain" description="Cadherin" evidence="8">
    <location>
        <begin position="181"/>
        <end position="279"/>
    </location>
</feature>
<keyword evidence="6" id="KW-0472">Membrane</keyword>
<evidence type="ECO:0000256" key="4">
    <source>
        <dbReference type="ARBA" id="ARBA00022837"/>
    </source>
</evidence>
<sequence length="625" mass="70322">MGFLQMASVNHVLIGRFLTSSCLITTTSNLLDRETQPEHVLEITVSDNGDPALTSSTRIVVKVLDVNDHAPSFFNVCNDVTYHKCQNKGQLYVRFLHQMRILVPMVIFHMYFLKAPVLICFCIHPKTGVIYSQGALRGGQQYELLVTASDGGKPSLSSNSRVILEVISVPENSKHPPIIQPLESQTIVVSESEHVGNLVAMMQAEDPDGDSIWYSLSGGNVGDMFMIQSKGGAVLLARKLKWEVHPFYNLSISVTDGVYTVSTYLCIKVMSINNHMPEFLEHTYKVDIAENSPVDTEILKLEAFDRDQDKRLLYTIHNSASPYSISKFRLDSRTGILSIAQPLDHETAQRHILTVAVMDSGTPSKRCFTRLEVNVYDHNDHAPQFLTNMFEGQVFLRQQLLEHLYYRECWKSIFYRSYSWHYSSISKLDRNAMSEYFLSVRATDHGDIPLNGSVNVHIIITVADNAPPKFEKSEYVVELYENGRSEIKVVGVSATCRSSVYYEIVEGNKDDSFTINPTSGVILTTKTLDYEVNSFYNLTVRATNMVGTIADTMVLVHVLDRNDNHPYFLETEMIGLISEAVDADSIVLDQSNLPLVVAATDKDSELNAVLFYKIVEKSANLYFLN</sequence>
<dbReference type="PANTHER" id="PTHR24026">
    <property type="entry name" value="FAT ATYPICAL CADHERIN-RELATED"/>
    <property type="match status" value="1"/>
</dbReference>
<dbReference type="Proteomes" id="UP001054945">
    <property type="component" value="Unassembled WGS sequence"/>
</dbReference>
<proteinExistence type="predicted"/>
<dbReference type="Pfam" id="PF00028">
    <property type="entry name" value="Cadherin"/>
    <property type="match status" value="3"/>
</dbReference>
<dbReference type="FunFam" id="2.60.40.60:FF:000041">
    <property type="entry name" value="FAT atypical cadherin 1"/>
    <property type="match status" value="1"/>
</dbReference>
<organism evidence="9 10">
    <name type="scientific">Caerostris extrusa</name>
    <name type="common">Bark spider</name>
    <name type="synonym">Caerostris bankana</name>
    <dbReference type="NCBI Taxonomy" id="172846"/>
    <lineage>
        <taxon>Eukaryota</taxon>
        <taxon>Metazoa</taxon>
        <taxon>Ecdysozoa</taxon>
        <taxon>Arthropoda</taxon>
        <taxon>Chelicerata</taxon>
        <taxon>Arachnida</taxon>
        <taxon>Araneae</taxon>
        <taxon>Araneomorphae</taxon>
        <taxon>Entelegynae</taxon>
        <taxon>Araneoidea</taxon>
        <taxon>Araneidae</taxon>
        <taxon>Caerostris</taxon>
    </lineage>
</organism>
<reference evidence="9 10" key="1">
    <citation type="submission" date="2021-06" db="EMBL/GenBank/DDBJ databases">
        <title>Caerostris extrusa draft genome.</title>
        <authorList>
            <person name="Kono N."/>
            <person name="Arakawa K."/>
        </authorList>
    </citation>
    <scope>NUCLEOTIDE SEQUENCE [LARGE SCALE GENOMIC DNA]</scope>
</reference>
<dbReference type="InterPro" id="IPR020894">
    <property type="entry name" value="Cadherin_CS"/>
</dbReference>
<evidence type="ECO:0000313" key="10">
    <source>
        <dbReference type="Proteomes" id="UP001054945"/>
    </source>
</evidence>
<feature type="domain" description="Cadherin" evidence="8">
    <location>
        <begin position="471"/>
        <end position="568"/>
    </location>
</feature>
<dbReference type="PRINTS" id="PR00205">
    <property type="entry name" value="CADHERIN"/>
</dbReference>
<dbReference type="InterPro" id="IPR015919">
    <property type="entry name" value="Cadherin-like_sf"/>
</dbReference>
<dbReference type="AlphaFoldDB" id="A0AAV4P219"/>
<dbReference type="GO" id="GO:0005509">
    <property type="term" value="F:calcium ion binding"/>
    <property type="evidence" value="ECO:0007669"/>
    <property type="project" value="UniProtKB-UniRule"/>
</dbReference>
<dbReference type="PROSITE" id="PS50268">
    <property type="entry name" value="CADHERIN_2"/>
    <property type="match status" value="6"/>
</dbReference>
<gene>
    <name evidence="9" type="primary">kug</name>
    <name evidence="9" type="ORF">CEXT_589921</name>
</gene>
<feature type="domain" description="Cadherin" evidence="8">
    <location>
        <begin position="428"/>
        <end position="470"/>
    </location>
</feature>
<feature type="domain" description="Cadherin" evidence="8">
    <location>
        <begin position="280"/>
        <end position="385"/>
    </location>
</feature>
<evidence type="ECO:0000256" key="7">
    <source>
        <dbReference type="PROSITE-ProRule" id="PRU00043"/>
    </source>
</evidence>